<protein>
    <submittedName>
        <fullName evidence="2">Uncharacterized protein</fullName>
    </submittedName>
</protein>
<keyword evidence="3" id="KW-1185">Reference proteome</keyword>
<reference evidence="2" key="1">
    <citation type="submission" date="2021-12" db="EMBL/GenBank/DDBJ databases">
        <authorList>
            <person name="King R."/>
        </authorList>
    </citation>
    <scope>NUCLEOTIDE SEQUENCE</scope>
</reference>
<dbReference type="EMBL" id="LR824025">
    <property type="protein sequence ID" value="CAD0204633.1"/>
    <property type="molecule type" value="Genomic_DNA"/>
</dbReference>
<feature type="compositionally biased region" description="Acidic residues" evidence="1">
    <location>
        <begin position="236"/>
        <end position="250"/>
    </location>
</feature>
<feature type="compositionally biased region" description="Low complexity" evidence="1">
    <location>
        <begin position="13"/>
        <end position="22"/>
    </location>
</feature>
<feature type="compositionally biased region" description="Gly residues" evidence="1">
    <location>
        <begin position="223"/>
        <end position="234"/>
    </location>
</feature>
<sequence length="433" mass="45412">MLAHITCNRRPRAPGGARLAQRAPRRRLYTAGGARPRTHRAPRLPLLCHCSPTGHRLRAKVAMPCLTGSARGAPCIHNEHTNTRAPCGSGRALRAQLAATVHQSRTSDDMKTSLYLVALCAALVSAAPAPEPAPEPAPAPAGDNTPEIIEIIAPAASAQETLATLNLGAPGSELSERNKRTIGILRQLFPSLTQIIEQKVQQITSMVLQTFGPVVLRLFLGNRNGGGGNTGGGTVELDDDDDDDDDEDEPASASPSSSTASPDAGSPPAARRRRRALFLLPNALAEENQLLSGAESQQAEVRVAFGEPAADQQVAASDDQQVAAQTNAASIDEITLDDADSSEENRNKRFLSFGGSAGGSGGGSGNFLFDIVRRAPEAMARAAGTAFRLFAGTDSLNVGLTASHTATLDPNDPQVYTELNKTAHNSRSHNATP</sequence>
<organism evidence="2 3">
    <name type="scientific">Chrysodeixis includens</name>
    <name type="common">Soybean looper</name>
    <name type="synonym">Pseudoplusia includens</name>
    <dbReference type="NCBI Taxonomy" id="689277"/>
    <lineage>
        <taxon>Eukaryota</taxon>
        <taxon>Metazoa</taxon>
        <taxon>Ecdysozoa</taxon>
        <taxon>Arthropoda</taxon>
        <taxon>Hexapoda</taxon>
        <taxon>Insecta</taxon>
        <taxon>Pterygota</taxon>
        <taxon>Neoptera</taxon>
        <taxon>Endopterygota</taxon>
        <taxon>Lepidoptera</taxon>
        <taxon>Glossata</taxon>
        <taxon>Ditrysia</taxon>
        <taxon>Noctuoidea</taxon>
        <taxon>Noctuidae</taxon>
        <taxon>Plusiinae</taxon>
        <taxon>Chrysodeixis</taxon>
    </lineage>
</organism>
<name>A0A9N8L4Y4_CHRIL</name>
<gene>
    <name evidence="2" type="ORF">CINC_LOCUS6940</name>
</gene>
<dbReference type="Proteomes" id="UP001154114">
    <property type="component" value="Chromosome 22"/>
</dbReference>
<feature type="region of interest" description="Disordered" evidence="1">
    <location>
        <begin position="1"/>
        <end position="38"/>
    </location>
</feature>
<dbReference type="OrthoDB" id="8192083at2759"/>
<evidence type="ECO:0000313" key="2">
    <source>
        <dbReference type="EMBL" id="CAD0204633.1"/>
    </source>
</evidence>
<feature type="region of interest" description="Disordered" evidence="1">
    <location>
        <begin position="223"/>
        <end position="270"/>
    </location>
</feature>
<evidence type="ECO:0000313" key="3">
    <source>
        <dbReference type="Proteomes" id="UP001154114"/>
    </source>
</evidence>
<dbReference type="AlphaFoldDB" id="A0A9N8L4Y4"/>
<accession>A0A9N8L4Y4</accession>
<proteinExistence type="predicted"/>
<feature type="compositionally biased region" description="Low complexity" evidence="1">
    <location>
        <begin position="251"/>
        <end position="269"/>
    </location>
</feature>
<evidence type="ECO:0000256" key="1">
    <source>
        <dbReference type="SAM" id="MobiDB-lite"/>
    </source>
</evidence>